<feature type="transmembrane region" description="Helical" evidence="1">
    <location>
        <begin position="317"/>
        <end position="350"/>
    </location>
</feature>
<dbReference type="AlphaFoldDB" id="A0A387B082"/>
<accession>A0A387B082</accession>
<evidence type="ECO:0000313" key="4">
    <source>
        <dbReference type="Proteomes" id="UP000278886"/>
    </source>
</evidence>
<keyword evidence="1" id="KW-0812">Transmembrane</keyword>
<proteinExistence type="predicted"/>
<keyword evidence="1" id="KW-0472">Membrane</keyword>
<dbReference type="InterPro" id="IPR053150">
    <property type="entry name" value="Teicoplanin_resist-assoc"/>
</dbReference>
<feature type="transmembrane region" description="Helical" evidence="1">
    <location>
        <begin position="43"/>
        <end position="65"/>
    </location>
</feature>
<feature type="transmembrane region" description="Helical" evidence="1">
    <location>
        <begin position="272"/>
        <end position="290"/>
    </location>
</feature>
<dbReference type="Pfam" id="PF04892">
    <property type="entry name" value="VanZ"/>
    <property type="match status" value="1"/>
</dbReference>
<feature type="transmembrane region" description="Helical" evidence="1">
    <location>
        <begin position="77"/>
        <end position="95"/>
    </location>
</feature>
<protein>
    <submittedName>
        <fullName evidence="3">VanZ family protein</fullName>
    </submittedName>
</protein>
<keyword evidence="1" id="KW-1133">Transmembrane helix</keyword>
<organism evidence="3 4">
    <name type="scientific">Protaetiibacter intestinalis</name>
    <dbReference type="NCBI Taxonomy" id="2419774"/>
    <lineage>
        <taxon>Bacteria</taxon>
        <taxon>Bacillati</taxon>
        <taxon>Actinomycetota</taxon>
        <taxon>Actinomycetes</taxon>
        <taxon>Micrococcales</taxon>
        <taxon>Microbacteriaceae</taxon>
        <taxon>Protaetiibacter</taxon>
    </lineage>
</organism>
<dbReference type="Proteomes" id="UP000278886">
    <property type="component" value="Chromosome"/>
</dbReference>
<feature type="domain" description="VanZ-like" evidence="2">
    <location>
        <begin position="83"/>
        <end position="208"/>
    </location>
</feature>
<dbReference type="OrthoDB" id="4822551at2"/>
<feature type="transmembrane region" description="Helical" evidence="1">
    <location>
        <begin position="153"/>
        <end position="179"/>
    </location>
</feature>
<gene>
    <name evidence="3" type="ORF">D7I47_00410</name>
</gene>
<feature type="transmembrane region" description="Helical" evidence="1">
    <location>
        <begin position="191"/>
        <end position="209"/>
    </location>
</feature>
<dbReference type="KEGG" id="lyd:D7I47_00410"/>
<feature type="transmembrane region" description="Helical" evidence="1">
    <location>
        <begin position="229"/>
        <end position="252"/>
    </location>
</feature>
<dbReference type="PANTHER" id="PTHR36834">
    <property type="entry name" value="MEMBRANE PROTEIN-RELATED"/>
    <property type="match status" value="1"/>
</dbReference>
<feature type="transmembrane region" description="Helical" evidence="1">
    <location>
        <begin position="119"/>
        <end position="141"/>
    </location>
</feature>
<evidence type="ECO:0000256" key="1">
    <source>
        <dbReference type="SAM" id="Phobius"/>
    </source>
</evidence>
<sequence>MSAGISRAMIRSKIVGASGMPPFYGCDAPGCLDGGMDRVLPGIIALVAGAALAVVLIVPFVAISYRRRGGLTAGRTLAWTALLVWVLGLWAYTLLPLPDPGAVNCVGVILDPLEGFRDVFGAGGAGAAQQLLLNVALFVPWGVLVRALWRRGWIVAGVTGFAFSLGIELTQLTGVWGLYPCAYRFFDTGDLVTNTSGAILGSLLGLLFFRGRTAPMPAHGDRITLPRRLLGMLCDALVVLGVEFVVTIGVNALQLYGLNRPRESFDPAISDAVGTAVAFLAVALLVVATGTTPGESAVRLEGVDGRRPVALWRAVRYLAGIGGFVLLGAIPVVGGILAAAFAVVTLVLAWRTDGHRGLAGLASGMRVRVGGASPARSS</sequence>
<dbReference type="EMBL" id="CP032630">
    <property type="protein sequence ID" value="AYF96862.1"/>
    <property type="molecule type" value="Genomic_DNA"/>
</dbReference>
<dbReference type="InterPro" id="IPR006976">
    <property type="entry name" value="VanZ-like"/>
</dbReference>
<name>A0A387B082_9MICO</name>
<evidence type="ECO:0000259" key="2">
    <source>
        <dbReference type="Pfam" id="PF04892"/>
    </source>
</evidence>
<dbReference type="PANTHER" id="PTHR36834:SF1">
    <property type="entry name" value="INTEGRAL MEMBRANE PROTEIN"/>
    <property type="match status" value="1"/>
</dbReference>
<keyword evidence="4" id="KW-1185">Reference proteome</keyword>
<evidence type="ECO:0000313" key="3">
    <source>
        <dbReference type="EMBL" id="AYF96862.1"/>
    </source>
</evidence>
<reference evidence="4" key="1">
    <citation type="submission" date="2018-09" db="EMBL/GenBank/DDBJ databases">
        <title>Genome sequencing of strain 2DFWR-13.</title>
        <authorList>
            <person name="Heo J."/>
            <person name="Kim S.-J."/>
            <person name="Kwon S.-W."/>
        </authorList>
    </citation>
    <scope>NUCLEOTIDE SEQUENCE [LARGE SCALE GENOMIC DNA]</scope>
    <source>
        <strain evidence="4">2DFWR-13</strain>
    </source>
</reference>